<evidence type="ECO:0000256" key="1">
    <source>
        <dbReference type="ARBA" id="ARBA00060999"/>
    </source>
</evidence>
<dbReference type="EMBL" id="CP002824">
    <property type="protein sequence ID" value="AEG95338.1"/>
    <property type="molecule type" value="Genomic_DNA"/>
</dbReference>
<dbReference type="RefSeq" id="WP_015369955.1">
    <property type="nucleotide sequence ID" value="NC_015663.1"/>
</dbReference>
<dbReference type="InterPro" id="IPR036814">
    <property type="entry name" value="YqcC-like_sf"/>
</dbReference>
<dbReference type="PANTHER" id="PTHR39586:SF1">
    <property type="entry name" value="CYTOPLASMIC PROTEIN"/>
    <property type="match status" value="1"/>
</dbReference>
<evidence type="ECO:0000259" key="2">
    <source>
        <dbReference type="Pfam" id="PF04287"/>
    </source>
</evidence>
<dbReference type="Pfam" id="PF04287">
    <property type="entry name" value="DUF446"/>
    <property type="match status" value="1"/>
</dbReference>
<organism evidence="3 4">
    <name type="scientific">Klebsiella aerogenes (strain ATCC 13048 / DSM 30053 / CCUG 1429 / JCM 1235 / KCTC 2190 / NBRC 13534 / NCIMB 10102 / NCTC 10006 / CDC 819-56)</name>
    <name type="common">Enterobacter aerogenes</name>
    <dbReference type="NCBI Taxonomy" id="1028307"/>
    <lineage>
        <taxon>Bacteria</taxon>
        <taxon>Pseudomonadati</taxon>
        <taxon>Pseudomonadota</taxon>
        <taxon>Gammaproteobacteria</taxon>
        <taxon>Enterobacterales</taxon>
        <taxon>Enterobacteriaceae</taxon>
        <taxon>Klebsiella/Raoultella group</taxon>
        <taxon>Klebsiella</taxon>
    </lineage>
</organism>
<sequence length="109" mass="12431">MTLHASVRDRLHAIEALLRETNHWQEQAPDSRAFASEQPFCLDTLEPLEWLQWVLIPRMHQLIASGMPLPQNFAVAPYYEMALDKAHPAREAIVAELLLLDALFADEDA</sequence>
<evidence type="ECO:0000313" key="4">
    <source>
        <dbReference type="Proteomes" id="UP000008881"/>
    </source>
</evidence>
<dbReference type="KEGG" id="eae:EAE_02015"/>
<dbReference type="eggNOG" id="COG3098">
    <property type="taxonomic scope" value="Bacteria"/>
</dbReference>
<comment type="similarity">
    <text evidence="1">To the N-terminal of E.carotovora exoenzyme regulation regulon ORF1. The C-terminal part is colinear with YqcB.</text>
</comment>
<dbReference type="Proteomes" id="UP000008881">
    <property type="component" value="Chromosome"/>
</dbReference>
<dbReference type="AlphaFoldDB" id="A0A0H3FJ08"/>
<evidence type="ECO:0000313" key="3">
    <source>
        <dbReference type="EMBL" id="AEG95338.1"/>
    </source>
</evidence>
<gene>
    <name evidence="3" type="ordered locus">EAE_02015</name>
</gene>
<dbReference type="PANTHER" id="PTHR39586">
    <property type="entry name" value="CYTOPLASMIC PROTEIN-RELATED"/>
    <property type="match status" value="1"/>
</dbReference>
<dbReference type="PIRSF" id="PIRSF006257">
    <property type="entry name" value="UCP006257"/>
    <property type="match status" value="1"/>
</dbReference>
<name>A0A0H3FJ08_KLEAK</name>
<dbReference type="PATRIC" id="fig|1028307.3.peg.396"/>
<dbReference type="GO" id="GO:0044010">
    <property type="term" value="P:single-species biofilm formation"/>
    <property type="evidence" value="ECO:0007669"/>
    <property type="project" value="TreeGrafter"/>
</dbReference>
<feature type="domain" description="YqcC-like" evidence="2">
    <location>
        <begin position="7"/>
        <end position="103"/>
    </location>
</feature>
<reference evidence="3 4" key="1">
    <citation type="journal article" date="2012" name="J. Bacteriol.">
        <title>Complete genome sequence of Enterobacter aerogenes KCTC 2190.</title>
        <authorList>
            <person name="Shin S.H."/>
            <person name="Kim S."/>
            <person name="Kim J.Y."/>
            <person name="Lee S."/>
            <person name="Um Y."/>
            <person name="Oh M.K."/>
            <person name="Kim Y.R."/>
            <person name="Lee J."/>
            <person name="Yang K.S."/>
        </authorList>
    </citation>
    <scope>NUCLEOTIDE SEQUENCE [LARGE SCALE GENOMIC DNA]</scope>
    <source>
        <strain evidence="3 4">KCTC 2190</strain>
    </source>
</reference>
<dbReference type="GeneID" id="93313533"/>
<dbReference type="SUPFAM" id="SSF158452">
    <property type="entry name" value="YqcC-like"/>
    <property type="match status" value="1"/>
</dbReference>
<keyword evidence="4" id="KW-1185">Reference proteome</keyword>
<dbReference type="InterPro" id="IPR023376">
    <property type="entry name" value="YqcC-like_dom"/>
</dbReference>
<proteinExistence type="predicted"/>
<dbReference type="OrthoDB" id="8794567at2"/>
<dbReference type="InterPro" id="IPR007384">
    <property type="entry name" value="UCP006257"/>
</dbReference>
<dbReference type="Gene3D" id="1.20.1440.40">
    <property type="entry name" value="YqcC-like"/>
    <property type="match status" value="1"/>
</dbReference>
<dbReference type="HOGENOM" id="CLU_130358_0_0_6"/>
<accession>A0A0H3FJ08</accession>
<protein>
    <recommendedName>
        <fullName evidence="2">YqcC-like domain-containing protein</fullName>
    </recommendedName>
</protein>
<dbReference type="FunFam" id="1.20.1440.40:FF:000001">
    <property type="entry name" value="DUF446 domain protein"/>
    <property type="match status" value="1"/>
</dbReference>